<keyword evidence="6" id="KW-1185">Reference proteome</keyword>
<proteinExistence type="predicted"/>
<dbReference type="PANTHER" id="PTHR43104">
    <property type="entry name" value="L-2-HYDROXYGLUTARATE DEHYDROGENASE, MITOCHONDRIAL"/>
    <property type="match status" value="1"/>
</dbReference>
<accession>U6GLW2</accession>
<evidence type="ECO:0000256" key="1">
    <source>
        <dbReference type="ARBA" id="ARBA00001974"/>
    </source>
</evidence>
<evidence type="ECO:0000256" key="4">
    <source>
        <dbReference type="ARBA" id="ARBA00023002"/>
    </source>
</evidence>
<dbReference type="GeneID" id="25269637"/>
<evidence type="ECO:0000313" key="5">
    <source>
        <dbReference type="EMBL" id="CDI80537.1"/>
    </source>
</evidence>
<dbReference type="PANTHER" id="PTHR43104:SF2">
    <property type="entry name" value="L-2-HYDROXYGLUTARATE DEHYDROGENASE, MITOCHONDRIAL"/>
    <property type="match status" value="1"/>
</dbReference>
<keyword evidence="2" id="KW-0285">Flavoprotein</keyword>
<dbReference type="EMBL" id="HG671237">
    <property type="protein sequence ID" value="CDI80537.1"/>
    <property type="molecule type" value="Genomic_DNA"/>
</dbReference>
<dbReference type="InterPro" id="IPR036188">
    <property type="entry name" value="FAD/NAD-bd_sf"/>
</dbReference>
<evidence type="ECO:0000256" key="2">
    <source>
        <dbReference type="ARBA" id="ARBA00022630"/>
    </source>
</evidence>
<dbReference type="OrthoDB" id="498204at2759"/>
<dbReference type="Gene3D" id="3.50.50.60">
    <property type="entry name" value="FAD/NAD(P)-binding domain"/>
    <property type="match status" value="1"/>
</dbReference>
<dbReference type="Proteomes" id="UP000018050">
    <property type="component" value="Unassembled WGS sequence"/>
</dbReference>
<dbReference type="RefSeq" id="XP_013249515.1">
    <property type="nucleotide sequence ID" value="XM_013394061.1"/>
</dbReference>
<organism evidence="5 6">
    <name type="scientific">Eimeria acervulina</name>
    <name type="common">Coccidian parasite</name>
    <dbReference type="NCBI Taxonomy" id="5801"/>
    <lineage>
        <taxon>Eukaryota</taxon>
        <taxon>Sar</taxon>
        <taxon>Alveolata</taxon>
        <taxon>Apicomplexa</taxon>
        <taxon>Conoidasida</taxon>
        <taxon>Coccidia</taxon>
        <taxon>Eucoccidiorida</taxon>
        <taxon>Eimeriorina</taxon>
        <taxon>Eimeriidae</taxon>
        <taxon>Eimeria</taxon>
    </lineage>
</organism>
<keyword evidence="4" id="KW-0560">Oxidoreductase</keyword>
<dbReference type="AlphaFoldDB" id="U6GLW2"/>
<dbReference type="GO" id="GO:0006099">
    <property type="term" value="P:tricarboxylic acid cycle"/>
    <property type="evidence" value="ECO:0007669"/>
    <property type="project" value="UniProtKB-UniPathway"/>
</dbReference>
<protein>
    <submittedName>
        <fullName evidence="5">Malate:quinone oxidoreductase, putative</fullName>
    </submittedName>
</protein>
<keyword evidence="3" id="KW-0274">FAD</keyword>
<gene>
    <name evidence="5" type="ORF">EAH_00015670</name>
</gene>
<dbReference type="GO" id="GO:0047545">
    <property type="term" value="F:(S)-2-hydroxyglutarate dehydrogenase activity"/>
    <property type="evidence" value="ECO:0007669"/>
    <property type="project" value="TreeGrafter"/>
</dbReference>
<comment type="cofactor">
    <cofactor evidence="1">
        <name>FAD</name>
        <dbReference type="ChEBI" id="CHEBI:57692"/>
    </cofactor>
</comment>
<dbReference type="VEuPathDB" id="ToxoDB:EAH_00015670"/>
<evidence type="ECO:0000256" key="3">
    <source>
        <dbReference type="ARBA" id="ARBA00022827"/>
    </source>
</evidence>
<sequence length="157" mass="16807">MSFFISRAAAAAVAGRRCCRYTRGNSSPLSFRSNGVAAASFSSVSAAQAAPSQSSQHLNLNITTNSEPYDVFIIGGGVAGTALLYELAAFTNLNKVGLAERRHGFGLVQSHPKNNSQTIHCGDIETNYTIEKAKIVKRQADMLRNFATKLAPAVRDK</sequence>
<reference evidence="5" key="2">
    <citation type="submission" date="2013-10" db="EMBL/GenBank/DDBJ databases">
        <authorList>
            <person name="Aslett M."/>
        </authorList>
    </citation>
    <scope>NUCLEOTIDE SEQUENCE</scope>
    <source>
        <strain evidence="5">Houghton</strain>
    </source>
</reference>
<evidence type="ECO:0000313" key="6">
    <source>
        <dbReference type="Proteomes" id="UP000018050"/>
    </source>
</evidence>
<dbReference type="GO" id="GO:0005737">
    <property type="term" value="C:cytoplasm"/>
    <property type="evidence" value="ECO:0007669"/>
    <property type="project" value="TreeGrafter"/>
</dbReference>
<dbReference type="SUPFAM" id="SSF51905">
    <property type="entry name" value="FAD/NAD(P)-binding domain"/>
    <property type="match status" value="1"/>
</dbReference>
<dbReference type="UniPathway" id="UPA00223"/>
<reference evidence="5" key="1">
    <citation type="submission" date="2013-10" db="EMBL/GenBank/DDBJ databases">
        <title>Genomic analysis of the causative agents of coccidiosis in chickens.</title>
        <authorList>
            <person name="Reid A.J."/>
            <person name="Blake D."/>
            <person name="Billington K."/>
            <person name="Browne H."/>
            <person name="Dunn M."/>
            <person name="Hung S."/>
            <person name="Kawahara F."/>
            <person name="Miranda-Saavedra D."/>
            <person name="Mourier T."/>
            <person name="Nagra H."/>
            <person name="Otto T.D."/>
            <person name="Rawlings N."/>
            <person name="Sanchez A."/>
            <person name="Sanders M."/>
            <person name="Subramaniam C."/>
            <person name="Tay Y."/>
            <person name="Dear P."/>
            <person name="Doerig C."/>
            <person name="Gruber A."/>
            <person name="Parkinson J."/>
            <person name="Shirley M."/>
            <person name="Wan K.L."/>
            <person name="Berriman M."/>
            <person name="Tomley F."/>
            <person name="Pain A."/>
        </authorList>
    </citation>
    <scope>NUCLEOTIDE SEQUENCE</scope>
    <source>
        <strain evidence="5">Houghton</strain>
    </source>
</reference>
<name>U6GLW2_EIMAC</name>